<dbReference type="InterPro" id="IPR041640">
    <property type="entry name" value="Tyrosinase_C"/>
</dbReference>
<accession>A0A409WEJ1</accession>
<dbReference type="GO" id="GO:0004503">
    <property type="term" value="F:tyrosinase activity"/>
    <property type="evidence" value="ECO:0007669"/>
    <property type="project" value="UniProtKB-EC"/>
</dbReference>
<dbReference type="SUPFAM" id="SSF48056">
    <property type="entry name" value="Di-copper centre-containing domain"/>
    <property type="match status" value="2"/>
</dbReference>
<feature type="domain" description="Tyrosinase copper-binding" evidence="13">
    <location>
        <begin position="837"/>
        <end position="848"/>
    </location>
</feature>
<dbReference type="Gene3D" id="1.10.1280.10">
    <property type="entry name" value="Di-copper center containing domain from catechol oxidase"/>
    <property type="match status" value="2"/>
</dbReference>
<dbReference type="Pfam" id="PF18132">
    <property type="entry name" value="Tyrosinase_C"/>
    <property type="match status" value="2"/>
</dbReference>
<evidence type="ECO:0000259" key="12">
    <source>
        <dbReference type="PROSITE" id="PS00497"/>
    </source>
</evidence>
<dbReference type="PANTHER" id="PTHR11474">
    <property type="entry name" value="TYROSINASE FAMILY MEMBER"/>
    <property type="match status" value="1"/>
</dbReference>
<dbReference type="Pfam" id="PF00264">
    <property type="entry name" value="Tyrosinase"/>
    <property type="match status" value="2"/>
</dbReference>
<protein>
    <recommendedName>
        <fullName evidence="3">tyrosinase</fullName>
        <ecNumber evidence="3">1.14.18.1</ecNumber>
    </recommendedName>
</protein>
<name>A0A409WEJ1_9AGAR</name>
<evidence type="ECO:0000256" key="9">
    <source>
        <dbReference type="ARBA" id="ARBA00048233"/>
    </source>
</evidence>
<keyword evidence="7" id="KW-0503">Monooxygenase</keyword>
<dbReference type="Proteomes" id="UP000284706">
    <property type="component" value="Unassembled WGS sequence"/>
</dbReference>
<dbReference type="InterPro" id="IPR002227">
    <property type="entry name" value="Tyrosinase_Cu-bd"/>
</dbReference>
<keyword evidence="8" id="KW-0470">Melanin biosynthesis</keyword>
<sequence>MSVIITQGPSGGVCNRLEINDFIKDEKFFSLYVQALHLLQTRGTQNEDNPGSFFQVSSIHGLPYADWDGVPGQVPVDGKDHESGGYCSHGNVLFPTWHRPYVVLYEQMIQKFAKEVAATYTTHDRRAWIDAAESLRQPYWDWAANAVPPDEVIALREVAITGPHGKAMTVDNPLYCYKFHPIDPSFSSPYTHYKETLRHPTSENADATSDVAELKAELANNQSNFTSKTFNMLTRIHTWPAFSNHTAGDGGSTSNSIEAIHDDVHDIVGGDWGFMSDVAMAAFDPIFYLHHSNVDRMLSLWSALNPTIWITEGSSEEGTWTLPADTPINESTPLTPFRNGPDSYWVSSDVRDMAKFGYTYPEFNGLDLNNRPAVSDAIGEIVCKLYGGSVSGDNYDWTARIEFKKYEVGQSFGVYLFLGVPPEDEKQWGLAENYAGSHFAFVNSNAHQCANCISQADIVVEGFVHLNLPIAKLSGLGSLDPDVVEPYLTKELQWRVKKANGESVDLRSLEVSVYATPMSYNPAVSLNASPLSCEAIIRNVNDRKCGQDLFGFHSTTMPIVTTGPSGGAPNRLEINDFIKHDKFWSLYVQALHLLQTRGTQDDPGSFFQISSIHGLPYGDWDGVRGHLPEEGVQNEAGGYCTHGNVLFPTWHRPYVSLYEQMIQKYAKEVASAYLTPDRVVWIRAAEELRQPYWDWALNAVLPDEVIGLPKVTITGPLGNKITVDNPLYAYNFHPIDKSFVSPYSNYKSTVRYPTSTNAGATDNVALLKSTLAKNQADYTVKTFNMLSRIHGWPYFSNHTVGDGGSTSNSLEAIHDSIHFGVGGPNGHMTDVAMAAFDPVFYLHHCNVDRMLSLWSALNPTVWVTQGNSEDGTWILPADTPIDASTGSFIPLFFHEWVLTLIYPKTSALTPFRNGPDSFWASSGVHDTAKFGYTYPEFNGLDLKNISIVSDVIEAKVCKLYGGMVSGWPYDWTARIACQKYEVGQSFTVYFFLGVPPEDPAQWGLTNNYVGSCSAFVNSNAKQCANCIGQADIVIEGFVHLDLAITELSGLKSLNPDVVAPYLTKELQWRVKKTNGEAIDLRSLDVSVYATPMKHISANKFPQLGKPLLFPGITAGRSGGNSSVFSVPSGAPTPAGVPSVSSDVHSAQD</sequence>
<gene>
    <name evidence="14" type="ORF">CVT26_007989</name>
</gene>
<evidence type="ECO:0000256" key="5">
    <source>
        <dbReference type="ARBA" id="ARBA00023002"/>
    </source>
</evidence>
<dbReference type="GO" id="GO:0042438">
    <property type="term" value="P:melanin biosynthetic process"/>
    <property type="evidence" value="ECO:0007669"/>
    <property type="project" value="UniProtKB-KW"/>
</dbReference>
<dbReference type="InParanoid" id="A0A409WEJ1"/>
<dbReference type="PROSITE" id="PS00498">
    <property type="entry name" value="TYROSINASE_2"/>
    <property type="match status" value="2"/>
</dbReference>
<dbReference type="OrthoDB" id="6132182at2759"/>
<evidence type="ECO:0000256" key="8">
    <source>
        <dbReference type="ARBA" id="ARBA00023101"/>
    </source>
</evidence>
<dbReference type="Gene3D" id="2.60.310.20">
    <property type="match status" value="2"/>
</dbReference>
<organism evidence="14 15">
    <name type="scientific">Gymnopilus dilepis</name>
    <dbReference type="NCBI Taxonomy" id="231916"/>
    <lineage>
        <taxon>Eukaryota</taxon>
        <taxon>Fungi</taxon>
        <taxon>Dikarya</taxon>
        <taxon>Basidiomycota</taxon>
        <taxon>Agaricomycotina</taxon>
        <taxon>Agaricomycetes</taxon>
        <taxon>Agaricomycetidae</taxon>
        <taxon>Agaricales</taxon>
        <taxon>Agaricineae</taxon>
        <taxon>Hymenogastraceae</taxon>
        <taxon>Gymnopilus</taxon>
    </lineage>
</organism>
<dbReference type="PROSITE" id="PS00497">
    <property type="entry name" value="TYROSINASE_1"/>
    <property type="match status" value="2"/>
</dbReference>
<evidence type="ECO:0000256" key="11">
    <source>
        <dbReference type="SAM" id="MobiDB-lite"/>
    </source>
</evidence>
<comment type="catalytic activity">
    <reaction evidence="10">
        <text>L-tyrosine + O2 = L-dopaquinone + H2O</text>
        <dbReference type="Rhea" id="RHEA:18117"/>
        <dbReference type="ChEBI" id="CHEBI:15377"/>
        <dbReference type="ChEBI" id="CHEBI:15379"/>
        <dbReference type="ChEBI" id="CHEBI:57924"/>
        <dbReference type="ChEBI" id="CHEBI:58315"/>
        <dbReference type="EC" id="1.14.18.1"/>
    </reaction>
</comment>
<evidence type="ECO:0000256" key="3">
    <source>
        <dbReference type="ARBA" id="ARBA00011906"/>
    </source>
</evidence>
<keyword evidence="15" id="KW-1185">Reference proteome</keyword>
<feature type="domain" description="Tyrosinase copper-binding" evidence="12">
    <location>
        <begin position="642"/>
        <end position="659"/>
    </location>
</feature>
<dbReference type="InterPro" id="IPR008922">
    <property type="entry name" value="Di-copper_centre_dom_sf"/>
</dbReference>
<evidence type="ECO:0000313" key="14">
    <source>
        <dbReference type="EMBL" id="PPQ76935.1"/>
    </source>
</evidence>
<evidence type="ECO:0000256" key="7">
    <source>
        <dbReference type="ARBA" id="ARBA00023033"/>
    </source>
</evidence>
<keyword evidence="4" id="KW-0479">Metal-binding</keyword>
<dbReference type="PRINTS" id="PR00092">
    <property type="entry name" value="TYROSINASE"/>
</dbReference>
<feature type="compositionally biased region" description="Polar residues" evidence="11">
    <location>
        <begin position="1138"/>
        <end position="1148"/>
    </location>
</feature>
<dbReference type="AlphaFoldDB" id="A0A409WEJ1"/>
<evidence type="ECO:0000256" key="1">
    <source>
        <dbReference type="ARBA" id="ARBA00001973"/>
    </source>
</evidence>
<comment type="similarity">
    <text evidence="2">Belongs to the tyrosinase family.</text>
</comment>
<comment type="catalytic activity">
    <reaction evidence="9">
        <text>2 L-dopa + O2 = 2 L-dopaquinone + 2 H2O</text>
        <dbReference type="Rhea" id="RHEA:34287"/>
        <dbReference type="ChEBI" id="CHEBI:15377"/>
        <dbReference type="ChEBI" id="CHEBI:15379"/>
        <dbReference type="ChEBI" id="CHEBI:57504"/>
        <dbReference type="ChEBI" id="CHEBI:57924"/>
        <dbReference type="EC" id="1.14.18.1"/>
    </reaction>
</comment>
<proteinExistence type="inferred from homology"/>
<feature type="domain" description="Tyrosinase copper-binding" evidence="12">
    <location>
        <begin position="89"/>
        <end position="106"/>
    </location>
</feature>
<dbReference type="EMBL" id="NHYE01005102">
    <property type="protein sequence ID" value="PPQ76935.1"/>
    <property type="molecule type" value="Genomic_DNA"/>
</dbReference>
<evidence type="ECO:0000256" key="2">
    <source>
        <dbReference type="ARBA" id="ARBA00009928"/>
    </source>
</evidence>
<feature type="region of interest" description="Disordered" evidence="11">
    <location>
        <begin position="1123"/>
        <end position="1148"/>
    </location>
</feature>
<dbReference type="STRING" id="231916.A0A409WEJ1"/>
<keyword evidence="5" id="KW-0560">Oxidoreductase</keyword>
<comment type="cofactor">
    <cofactor evidence="1">
        <name>Cu(2+)</name>
        <dbReference type="ChEBI" id="CHEBI:29036"/>
    </cofactor>
</comment>
<dbReference type="InterPro" id="IPR050316">
    <property type="entry name" value="Tyrosinase/Hemocyanin"/>
</dbReference>
<comment type="caution">
    <text evidence="14">The sequence shown here is derived from an EMBL/GenBank/DDBJ whole genome shotgun (WGS) entry which is preliminary data.</text>
</comment>
<evidence type="ECO:0000256" key="6">
    <source>
        <dbReference type="ARBA" id="ARBA00023008"/>
    </source>
</evidence>
<feature type="domain" description="Tyrosinase copper-binding" evidence="13">
    <location>
        <begin position="284"/>
        <end position="295"/>
    </location>
</feature>
<reference evidence="14 15" key="1">
    <citation type="journal article" date="2018" name="Evol. Lett.">
        <title>Horizontal gene cluster transfer increased hallucinogenic mushroom diversity.</title>
        <authorList>
            <person name="Reynolds H.T."/>
            <person name="Vijayakumar V."/>
            <person name="Gluck-Thaler E."/>
            <person name="Korotkin H.B."/>
            <person name="Matheny P.B."/>
            <person name="Slot J.C."/>
        </authorList>
    </citation>
    <scope>NUCLEOTIDE SEQUENCE [LARGE SCALE GENOMIC DNA]</scope>
    <source>
        <strain evidence="14 15">SRW20</strain>
    </source>
</reference>
<dbReference type="GO" id="GO:0046872">
    <property type="term" value="F:metal ion binding"/>
    <property type="evidence" value="ECO:0007669"/>
    <property type="project" value="UniProtKB-KW"/>
</dbReference>
<evidence type="ECO:0000259" key="13">
    <source>
        <dbReference type="PROSITE" id="PS00498"/>
    </source>
</evidence>
<dbReference type="PANTHER" id="PTHR11474:SF76">
    <property type="entry name" value="SHKT DOMAIN-CONTAINING PROTEIN"/>
    <property type="match status" value="1"/>
</dbReference>
<evidence type="ECO:0000256" key="4">
    <source>
        <dbReference type="ARBA" id="ARBA00022723"/>
    </source>
</evidence>
<dbReference type="EC" id="1.14.18.1" evidence="3"/>
<evidence type="ECO:0000313" key="15">
    <source>
        <dbReference type="Proteomes" id="UP000284706"/>
    </source>
</evidence>
<evidence type="ECO:0000256" key="10">
    <source>
        <dbReference type="ARBA" id="ARBA00048881"/>
    </source>
</evidence>
<keyword evidence="6" id="KW-0186">Copper</keyword>